<dbReference type="EMBL" id="JAADJZ010000027">
    <property type="protein sequence ID" value="KAF2866476.1"/>
    <property type="molecule type" value="Genomic_DNA"/>
</dbReference>
<evidence type="ECO:0000256" key="1">
    <source>
        <dbReference type="SAM" id="MobiDB-lite"/>
    </source>
</evidence>
<gene>
    <name evidence="2" type="ORF">BDV95DRAFT_200767</name>
</gene>
<organism evidence="2 3">
    <name type="scientific">Massariosphaeria phaeospora</name>
    <dbReference type="NCBI Taxonomy" id="100035"/>
    <lineage>
        <taxon>Eukaryota</taxon>
        <taxon>Fungi</taxon>
        <taxon>Dikarya</taxon>
        <taxon>Ascomycota</taxon>
        <taxon>Pezizomycotina</taxon>
        <taxon>Dothideomycetes</taxon>
        <taxon>Pleosporomycetidae</taxon>
        <taxon>Pleosporales</taxon>
        <taxon>Pleosporales incertae sedis</taxon>
        <taxon>Massariosphaeria</taxon>
    </lineage>
</organism>
<name>A0A7C8M278_9PLEO</name>
<sequence>MDGSGTATQATPCTCTGAVWCALYLMVCTVPVRARSTAACRLSPAWWVGKARAASRPGLMSSRRGGGVARSGVQQQLQPSVDRLMPPTNHPPCVLACVLDCTPANRKPPVRRRLLPPRLACLSESLPSLPAPLTCPVLSAHRRPSERCTAARCTALHGTPETASRCWCWCCCWRADAREATKRSHAKLKEACPGAPPYARHSPSSSRSSTPSPARPNVNCPLSIPPSLHSPLPPVLPPAPAPPSPPRCVLPAACCLPR</sequence>
<evidence type="ECO:0000313" key="3">
    <source>
        <dbReference type="Proteomes" id="UP000481861"/>
    </source>
</evidence>
<protein>
    <submittedName>
        <fullName evidence="2">Uncharacterized protein</fullName>
    </submittedName>
</protein>
<proteinExistence type="predicted"/>
<dbReference type="AlphaFoldDB" id="A0A7C8M278"/>
<feature type="compositionally biased region" description="Low complexity" evidence="1">
    <location>
        <begin position="197"/>
        <end position="225"/>
    </location>
</feature>
<comment type="caution">
    <text evidence="2">The sequence shown here is derived from an EMBL/GenBank/DDBJ whole genome shotgun (WGS) entry which is preliminary data.</text>
</comment>
<evidence type="ECO:0000313" key="2">
    <source>
        <dbReference type="EMBL" id="KAF2866476.1"/>
    </source>
</evidence>
<keyword evidence="3" id="KW-1185">Reference proteome</keyword>
<reference evidence="2 3" key="1">
    <citation type="submission" date="2020-01" db="EMBL/GenBank/DDBJ databases">
        <authorList>
            <consortium name="DOE Joint Genome Institute"/>
            <person name="Haridas S."/>
            <person name="Albert R."/>
            <person name="Binder M."/>
            <person name="Bloem J."/>
            <person name="Labutti K."/>
            <person name="Salamov A."/>
            <person name="Andreopoulos B."/>
            <person name="Baker S.E."/>
            <person name="Barry K."/>
            <person name="Bills G."/>
            <person name="Bluhm B.H."/>
            <person name="Cannon C."/>
            <person name="Castanera R."/>
            <person name="Culley D.E."/>
            <person name="Daum C."/>
            <person name="Ezra D."/>
            <person name="Gonzalez J.B."/>
            <person name="Henrissat B."/>
            <person name="Kuo A."/>
            <person name="Liang C."/>
            <person name="Lipzen A."/>
            <person name="Lutzoni F."/>
            <person name="Magnuson J."/>
            <person name="Mondo S."/>
            <person name="Nolan M."/>
            <person name="Ohm R."/>
            <person name="Pangilinan J."/>
            <person name="Park H.-J.H."/>
            <person name="Ramirez L."/>
            <person name="Alfaro M."/>
            <person name="Sun H."/>
            <person name="Tritt A."/>
            <person name="Yoshinaga Y."/>
            <person name="Zwiers L.-H.L."/>
            <person name="Turgeon B.G."/>
            <person name="Goodwin S.B."/>
            <person name="Spatafora J.W."/>
            <person name="Crous P.W."/>
            <person name="Grigoriev I.V."/>
        </authorList>
    </citation>
    <scope>NUCLEOTIDE SEQUENCE [LARGE SCALE GENOMIC DNA]</scope>
    <source>
        <strain evidence="2 3">CBS 611.86</strain>
    </source>
</reference>
<accession>A0A7C8M278</accession>
<feature type="region of interest" description="Disordered" evidence="1">
    <location>
        <begin position="193"/>
        <end position="225"/>
    </location>
</feature>
<dbReference type="Proteomes" id="UP000481861">
    <property type="component" value="Unassembled WGS sequence"/>
</dbReference>